<feature type="signal peptide" evidence="2">
    <location>
        <begin position="1"/>
        <end position="28"/>
    </location>
</feature>
<feature type="region of interest" description="Disordered" evidence="1">
    <location>
        <begin position="22"/>
        <end position="51"/>
    </location>
</feature>
<keyword evidence="4" id="KW-1185">Reference proteome</keyword>
<keyword evidence="2" id="KW-0732">Signal</keyword>
<evidence type="ECO:0000256" key="1">
    <source>
        <dbReference type="SAM" id="MobiDB-lite"/>
    </source>
</evidence>
<evidence type="ECO:0000313" key="3">
    <source>
        <dbReference type="EMBL" id="MBF8193387.1"/>
    </source>
</evidence>
<dbReference type="Proteomes" id="UP000605361">
    <property type="component" value="Unassembled WGS sequence"/>
</dbReference>
<evidence type="ECO:0000313" key="4">
    <source>
        <dbReference type="Proteomes" id="UP000605361"/>
    </source>
</evidence>
<proteinExistence type="predicted"/>
<name>A0A931F570_9ACTN</name>
<dbReference type="AlphaFoldDB" id="A0A931F570"/>
<protein>
    <recommendedName>
        <fullName evidence="5">PknH-like protein</fullName>
    </recommendedName>
</protein>
<dbReference type="PROSITE" id="PS51257">
    <property type="entry name" value="PROKAR_LIPOPROTEIN"/>
    <property type="match status" value="1"/>
</dbReference>
<evidence type="ECO:0000256" key="2">
    <source>
        <dbReference type="SAM" id="SignalP"/>
    </source>
</evidence>
<evidence type="ECO:0008006" key="5">
    <source>
        <dbReference type="Google" id="ProtNLM"/>
    </source>
</evidence>
<gene>
    <name evidence="3" type="ORF">ITP53_48495</name>
</gene>
<dbReference type="EMBL" id="JADOGI010000279">
    <property type="protein sequence ID" value="MBF8193387.1"/>
    <property type="molecule type" value="Genomic_DNA"/>
</dbReference>
<dbReference type="RefSeq" id="WP_195902252.1">
    <property type="nucleotide sequence ID" value="NZ_JADOGI010000279.1"/>
</dbReference>
<feature type="chain" id="PRO_5036944059" description="PknH-like protein" evidence="2">
    <location>
        <begin position="29"/>
        <end position="237"/>
    </location>
</feature>
<reference evidence="3" key="1">
    <citation type="submission" date="2020-11" db="EMBL/GenBank/DDBJ databases">
        <title>Whole-genome analyses of Nonomuraea sp. K274.</title>
        <authorList>
            <person name="Veyisoglu A."/>
        </authorList>
    </citation>
    <scope>NUCLEOTIDE SEQUENCE</scope>
    <source>
        <strain evidence="3">K274</strain>
    </source>
</reference>
<accession>A0A931F570</accession>
<organism evidence="3 4">
    <name type="scientific">Nonomuraea cypriaca</name>
    <dbReference type="NCBI Taxonomy" id="1187855"/>
    <lineage>
        <taxon>Bacteria</taxon>
        <taxon>Bacillati</taxon>
        <taxon>Actinomycetota</taxon>
        <taxon>Actinomycetes</taxon>
        <taxon>Streptosporangiales</taxon>
        <taxon>Streptosporangiaceae</taxon>
        <taxon>Nonomuraea</taxon>
    </lineage>
</organism>
<comment type="caution">
    <text evidence="3">The sequence shown here is derived from an EMBL/GenBank/DDBJ whole genome shotgun (WGS) entry which is preliminary data.</text>
</comment>
<sequence>MLKAISGICLSMVVIAGCSSGESTPAPAAPASPSQSGESTQSSGQSSAKSADSATLRAALLGAPKGMRIAYGPEIGAFGSLKSTKEGLEAVRQAKMERPECAGASQLDAAKPEIAKAPAAVISFAAGQNSITQAVVSLPTDAFPEALSKQCASYTANVSGTQVSYRTRTLAMPAKGDQSRAYITTATGGDQNAQIGSILIRRKNLITSMLVVGRQVKQKGMYELADLADQNLARVTR</sequence>